<dbReference type="Proteomes" id="UP000242381">
    <property type="component" value="Unassembled WGS sequence"/>
</dbReference>
<dbReference type="EMBL" id="KV921445">
    <property type="protein sequence ID" value="ORE14957.1"/>
    <property type="molecule type" value="Genomic_DNA"/>
</dbReference>
<dbReference type="VEuPathDB" id="FungiDB:BCV72DRAFT_71979"/>
<sequence length="321" mass="37580">MFAPEIFEKILSNLSFAECYHLRSVCYVWMQRIDYYLYKALKCQQKQLHIVHKQQTLASLIPYCFDEENKVVEFRPADNNPIEIQQVSYFQLHFSEWKVFDSTSKQLRALDIGLRAQALFHLAYNPSREQLYEIPPPLACLNSQIRYIGDPGVIICFSYSSNNVTADSAVVLKIHSISVHLSWLLSGIDTQIVPQEIYVDRYLTLRDASRKRGVIRFNKYSEPVLTYIMANTTEALESVLSKMSTNDVPFVRQQIQTALKSFNIDPRVIWKYTFVKRYILEGQCCNEHIMQVVERIKASEEEWKKKKQDLLQQLVKVIFVQ</sequence>
<reference evidence="1 2" key="1">
    <citation type="journal article" date="2016" name="Proc. Natl. Acad. Sci. U.S.A.">
        <title>Lipid metabolic changes in an early divergent fungus govern the establishment of a mutualistic symbiosis with endobacteria.</title>
        <authorList>
            <person name="Lastovetsky O.A."/>
            <person name="Gaspar M.L."/>
            <person name="Mondo S.J."/>
            <person name="LaButti K.M."/>
            <person name="Sandor L."/>
            <person name="Grigoriev I.V."/>
            <person name="Henry S.A."/>
            <person name="Pawlowska T.E."/>
        </authorList>
    </citation>
    <scope>NUCLEOTIDE SEQUENCE [LARGE SCALE GENOMIC DNA]</scope>
    <source>
        <strain evidence="1 2">ATCC 11559</strain>
    </source>
</reference>
<dbReference type="InterPro" id="IPR036047">
    <property type="entry name" value="F-box-like_dom_sf"/>
</dbReference>
<dbReference type="AlphaFoldDB" id="A0A1X0RSF6"/>
<protein>
    <recommendedName>
        <fullName evidence="3">F-box domain-containing protein</fullName>
    </recommendedName>
</protein>
<gene>
    <name evidence="1" type="ORF">BCV71DRAFT_293230</name>
</gene>
<dbReference type="SUPFAM" id="SSF81383">
    <property type="entry name" value="F-box domain"/>
    <property type="match status" value="1"/>
</dbReference>
<evidence type="ECO:0000313" key="1">
    <source>
        <dbReference type="EMBL" id="ORE14957.1"/>
    </source>
</evidence>
<evidence type="ECO:0008006" key="3">
    <source>
        <dbReference type="Google" id="ProtNLM"/>
    </source>
</evidence>
<organism evidence="1 2">
    <name type="scientific">Rhizopus microsporus</name>
    <dbReference type="NCBI Taxonomy" id="58291"/>
    <lineage>
        <taxon>Eukaryota</taxon>
        <taxon>Fungi</taxon>
        <taxon>Fungi incertae sedis</taxon>
        <taxon>Mucoromycota</taxon>
        <taxon>Mucoromycotina</taxon>
        <taxon>Mucoromycetes</taxon>
        <taxon>Mucorales</taxon>
        <taxon>Mucorineae</taxon>
        <taxon>Rhizopodaceae</taxon>
        <taxon>Rhizopus</taxon>
    </lineage>
</organism>
<proteinExistence type="predicted"/>
<name>A0A1X0RSF6_RHIZD</name>
<evidence type="ECO:0000313" key="2">
    <source>
        <dbReference type="Proteomes" id="UP000242381"/>
    </source>
</evidence>
<dbReference type="OMA" id="CAYSESV"/>
<accession>A0A1X0RSF6</accession>